<organism evidence="1 2">
    <name type="scientific">Mycolicibacterium fortuitum</name>
    <name type="common">Mycobacterium fortuitum</name>
    <dbReference type="NCBI Taxonomy" id="1766"/>
    <lineage>
        <taxon>Bacteria</taxon>
        <taxon>Bacillati</taxon>
        <taxon>Actinomycetota</taxon>
        <taxon>Actinomycetes</taxon>
        <taxon>Mycobacteriales</taxon>
        <taxon>Mycobacteriaceae</taxon>
        <taxon>Mycolicibacterium</taxon>
    </lineage>
</organism>
<proteinExistence type="predicted"/>
<dbReference type="RefSeq" id="WP_317722299.1">
    <property type="nucleotide sequence ID" value="NZ_JAWLVK010000015.1"/>
</dbReference>
<dbReference type="EMBL" id="JAWLVV010000015">
    <property type="protein sequence ID" value="MDV7292069.1"/>
    <property type="molecule type" value="Genomic_DNA"/>
</dbReference>
<accession>A0AAE4VCM0</accession>
<evidence type="ECO:0000313" key="1">
    <source>
        <dbReference type="EMBL" id="MDV7292069.1"/>
    </source>
</evidence>
<comment type="caution">
    <text evidence="1">The sequence shown here is derived from an EMBL/GenBank/DDBJ whole genome shotgun (WGS) entry which is preliminary data.</text>
</comment>
<dbReference type="AlphaFoldDB" id="A0AAE4VCM0"/>
<dbReference type="Proteomes" id="UP001186041">
    <property type="component" value="Unassembled WGS sequence"/>
</dbReference>
<sequence>MQTVKAVKPLPGRHEGAVFSVDENSAKVLKERGDVEFVEDTPESGGLFVRSTARSGASVTQVAEADYPEQPERGEVVDGDGVTHTELPAEAGQPTKASNKADLVAYAARQGLADETGNVYSEAELESLSKPELVAKLGL</sequence>
<evidence type="ECO:0000313" key="2">
    <source>
        <dbReference type="Proteomes" id="UP001186041"/>
    </source>
</evidence>
<protein>
    <submittedName>
        <fullName evidence="1">Uncharacterized protein</fullName>
    </submittedName>
</protein>
<gene>
    <name evidence="1" type="ORF">R4485_18025</name>
</gene>
<reference evidence="1" key="1">
    <citation type="submission" date="2023-10" db="EMBL/GenBank/DDBJ databases">
        <title>Mycolicibacterium fortuitum clinical isolates causing pulmonary infections in humans.</title>
        <authorList>
            <person name="Mejia-Ponce P.M."/>
            <person name="Zenteno-Cuevas R."/>
            <person name="Licona-Cassani C."/>
        </authorList>
    </citation>
    <scope>NUCLEOTIDE SEQUENCE</scope>
    <source>
        <strain evidence="1">M8</strain>
    </source>
</reference>
<name>A0AAE4VCM0_MYCFO</name>